<dbReference type="InterPro" id="IPR046357">
    <property type="entry name" value="PPIase_dom_sf"/>
</dbReference>
<dbReference type="Pfam" id="PF00254">
    <property type="entry name" value="FKBP_C"/>
    <property type="match status" value="1"/>
</dbReference>
<feature type="repeat" description="TPR" evidence="4">
    <location>
        <begin position="255"/>
        <end position="288"/>
    </location>
</feature>
<protein>
    <recommendedName>
        <fullName evidence="3">peptidylprolyl isomerase</fullName>
        <ecNumber evidence="3">5.2.1.8</ecNumber>
    </recommendedName>
</protein>
<keyword evidence="3" id="KW-0413">Isomerase</keyword>
<evidence type="ECO:0000259" key="6">
    <source>
        <dbReference type="PROSITE" id="PS50059"/>
    </source>
</evidence>
<dbReference type="SMART" id="SM00028">
    <property type="entry name" value="TPR"/>
    <property type="match status" value="3"/>
</dbReference>
<proteinExistence type="predicted"/>
<dbReference type="PANTHER" id="PTHR46674:SF1">
    <property type="entry name" value="INACTIVE PEPTIDYL-PROLYL CIS-TRANS ISOMERASE FKBP6"/>
    <property type="match status" value="1"/>
</dbReference>
<dbReference type="GeneID" id="10503643"/>
<name>F0ZFQ8_DICPU</name>
<dbReference type="FunCoup" id="F0ZFQ8">
    <property type="interactions" value="1"/>
</dbReference>
<dbReference type="STRING" id="5786.F0ZFQ8"/>
<evidence type="ECO:0000313" key="8">
    <source>
        <dbReference type="Proteomes" id="UP000001064"/>
    </source>
</evidence>
<comment type="catalytic activity">
    <reaction evidence="3">
        <text>[protein]-peptidylproline (omega=180) = [protein]-peptidylproline (omega=0)</text>
        <dbReference type="Rhea" id="RHEA:16237"/>
        <dbReference type="Rhea" id="RHEA-COMP:10747"/>
        <dbReference type="Rhea" id="RHEA-COMP:10748"/>
        <dbReference type="ChEBI" id="CHEBI:83833"/>
        <dbReference type="ChEBI" id="CHEBI:83834"/>
        <dbReference type="EC" id="5.2.1.8"/>
    </reaction>
</comment>
<dbReference type="InterPro" id="IPR019734">
    <property type="entry name" value="TPR_rpt"/>
</dbReference>
<evidence type="ECO:0000256" key="3">
    <source>
        <dbReference type="PROSITE-ProRule" id="PRU00277"/>
    </source>
</evidence>
<gene>
    <name evidence="7" type="ORF">DICPUDRAFT_77144</name>
</gene>
<evidence type="ECO:0000256" key="5">
    <source>
        <dbReference type="SAM" id="MobiDB-lite"/>
    </source>
</evidence>
<keyword evidence="8" id="KW-1185">Reference proteome</keyword>
<dbReference type="OMA" id="CHRMFTP"/>
<sequence>MNLSLSSLNSSPSLSSSSSSPSPSPRSTYSTPDKQRKSAGIQLDSDGCLVKRVIKEGYGELPPPRSLVTVHYEAYLSNNQLFDSSLQRNLPFTFQLGTSSVVEAIEMAVPTMKVGQEAEIVSTQKYAFGKLGLPPYIPPNVSVIFKIKLLSFKFKQNDYNNFEALITRAKEEKETGNQFYNKTNYKKAIRHYVKGIWILSDPEQTLGINEGEDKLLKETFIVLYLNLASCHIKLKDGKRALSTCEKILELGGNTAKFYFRMGQAYALNKQFDSAKRSVIQAIRLEPIVKN</sequence>
<dbReference type="InParanoid" id="F0ZFQ8"/>
<dbReference type="AlphaFoldDB" id="F0ZFQ8"/>
<dbReference type="Proteomes" id="UP000001064">
    <property type="component" value="Unassembled WGS sequence"/>
</dbReference>
<dbReference type="Pfam" id="PF13181">
    <property type="entry name" value="TPR_8"/>
    <property type="match status" value="1"/>
</dbReference>
<evidence type="ECO:0000313" key="7">
    <source>
        <dbReference type="EMBL" id="EGC37198.1"/>
    </source>
</evidence>
<evidence type="ECO:0000256" key="4">
    <source>
        <dbReference type="PROSITE-ProRule" id="PRU00339"/>
    </source>
</evidence>
<dbReference type="GO" id="GO:0003755">
    <property type="term" value="F:peptidyl-prolyl cis-trans isomerase activity"/>
    <property type="evidence" value="ECO:0007669"/>
    <property type="project" value="UniProtKB-KW"/>
</dbReference>
<dbReference type="EMBL" id="GL871005">
    <property type="protein sequence ID" value="EGC37198.1"/>
    <property type="molecule type" value="Genomic_DNA"/>
</dbReference>
<dbReference type="PROSITE" id="PS50059">
    <property type="entry name" value="FKBP_PPIASE"/>
    <property type="match status" value="1"/>
</dbReference>
<dbReference type="KEGG" id="dpp:DICPUDRAFT_77144"/>
<dbReference type="InterPro" id="IPR001179">
    <property type="entry name" value="PPIase_FKBP_dom"/>
</dbReference>
<dbReference type="InterPro" id="IPR011990">
    <property type="entry name" value="TPR-like_helical_dom_sf"/>
</dbReference>
<dbReference type="VEuPathDB" id="AmoebaDB:DICPUDRAFT_77144"/>
<accession>F0ZFQ8</accession>
<keyword evidence="1" id="KW-0677">Repeat</keyword>
<dbReference type="eggNOG" id="KOG0543">
    <property type="taxonomic scope" value="Eukaryota"/>
</dbReference>
<feature type="region of interest" description="Disordered" evidence="5">
    <location>
        <begin position="1"/>
        <end position="41"/>
    </location>
</feature>
<feature type="domain" description="PPIase FKBP-type" evidence="6">
    <location>
        <begin position="65"/>
        <end position="153"/>
    </location>
</feature>
<organism evidence="7 8">
    <name type="scientific">Dictyostelium purpureum</name>
    <name type="common">Slime mold</name>
    <dbReference type="NCBI Taxonomy" id="5786"/>
    <lineage>
        <taxon>Eukaryota</taxon>
        <taxon>Amoebozoa</taxon>
        <taxon>Evosea</taxon>
        <taxon>Eumycetozoa</taxon>
        <taxon>Dictyostelia</taxon>
        <taxon>Dictyosteliales</taxon>
        <taxon>Dictyosteliaceae</taxon>
        <taxon>Dictyostelium</taxon>
    </lineage>
</organism>
<feature type="compositionally biased region" description="Low complexity" evidence="5">
    <location>
        <begin position="1"/>
        <end position="21"/>
    </location>
</feature>
<reference evidence="8" key="1">
    <citation type="journal article" date="2011" name="Genome Biol.">
        <title>Comparative genomics of the social amoebae Dictyostelium discoideum and Dictyostelium purpureum.</title>
        <authorList>
            <consortium name="US DOE Joint Genome Institute (JGI-PGF)"/>
            <person name="Sucgang R."/>
            <person name="Kuo A."/>
            <person name="Tian X."/>
            <person name="Salerno W."/>
            <person name="Parikh A."/>
            <person name="Feasley C.L."/>
            <person name="Dalin E."/>
            <person name="Tu H."/>
            <person name="Huang E."/>
            <person name="Barry K."/>
            <person name="Lindquist E."/>
            <person name="Shapiro H."/>
            <person name="Bruce D."/>
            <person name="Schmutz J."/>
            <person name="Salamov A."/>
            <person name="Fey P."/>
            <person name="Gaudet P."/>
            <person name="Anjard C."/>
            <person name="Babu M.M."/>
            <person name="Basu S."/>
            <person name="Bushmanova Y."/>
            <person name="van der Wel H."/>
            <person name="Katoh-Kurasawa M."/>
            <person name="Dinh C."/>
            <person name="Coutinho P.M."/>
            <person name="Saito T."/>
            <person name="Elias M."/>
            <person name="Schaap P."/>
            <person name="Kay R.R."/>
            <person name="Henrissat B."/>
            <person name="Eichinger L."/>
            <person name="Rivero F."/>
            <person name="Putnam N.H."/>
            <person name="West C.M."/>
            <person name="Loomis W.F."/>
            <person name="Chisholm R.L."/>
            <person name="Shaulsky G."/>
            <person name="Strassmann J.E."/>
            <person name="Queller D.C."/>
            <person name="Kuspa A."/>
            <person name="Grigoriev I.V."/>
        </authorList>
    </citation>
    <scope>NUCLEOTIDE SEQUENCE [LARGE SCALE GENOMIC DNA]</scope>
    <source>
        <strain evidence="8">QSDP1</strain>
    </source>
</reference>
<dbReference type="EC" id="5.2.1.8" evidence="3"/>
<dbReference type="SUPFAM" id="SSF54534">
    <property type="entry name" value="FKBP-like"/>
    <property type="match status" value="1"/>
</dbReference>
<dbReference type="PROSITE" id="PS50005">
    <property type="entry name" value="TPR"/>
    <property type="match status" value="1"/>
</dbReference>
<dbReference type="RefSeq" id="XP_003286249.1">
    <property type="nucleotide sequence ID" value="XM_003286201.1"/>
</dbReference>
<keyword evidence="3" id="KW-0697">Rotamase</keyword>
<dbReference type="Gene3D" id="1.25.40.10">
    <property type="entry name" value="Tetratricopeptide repeat domain"/>
    <property type="match status" value="1"/>
</dbReference>
<keyword evidence="2 4" id="KW-0802">TPR repeat</keyword>
<dbReference type="Gene3D" id="3.10.50.40">
    <property type="match status" value="1"/>
</dbReference>
<evidence type="ECO:0000256" key="1">
    <source>
        <dbReference type="ARBA" id="ARBA00022737"/>
    </source>
</evidence>
<evidence type="ECO:0000256" key="2">
    <source>
        <dbReference type="ARBA" id="ARBA00022803"/>
    </source>
</evidence>
<dbReference type="PANTHER" id="PTHR46674">
    <property type="entry name" value="INACTIVE PEPTIDYL-PROLYL CIS-TRANS ISOMERASE FKBP6"/>
    <property type="match status" value="1"/>
</dbReference>
<dbReference type="OrthoDB" id="1902587at2759"/>
<dbReference type="InterPro" id="IPR042282">
    <property type="entry name" value="FKBP6/shu"/>
</dbReference>
<dbReference type="SUPFAM" id="SSF48452">
    <property type="entry name" value="TPR-like"/>
    <property type="match status" value="1"/>
</dbReference>